<dbReference type="Proteomes" id="UP001303760">
    <property type="component" value="Unassembled WGS sequence"/>
</dbReference>
<organism evidence="1 2">
    <name type="scientific">Achaetomium macrosporum</name>
    <dbReference type="NCBI Taxonomy" id="79813"/>
    <lineage>
        <taxon>Eukaryota</taxon>
        <taxon>Fungi</taxon>
        <taxon>Dikarya</taxon>
        <taxon>Ascomycota</taxon>
        <taxon>Pezizomycotina</taxon>
        <taxon>Sordariomycetes</taxon>
        <taxon>Sordariomycetidae</taxon>
        <taxon>Sordariales</taxon>
        <taxon>Chaetomiaceae</taxon>
        <taxon>Achaetomium</taxon>
    </lineage>
</organism>
<evidence type="ECO:0000313" key="2">
    <source>
        <dbReference type="Proteomes" id="UP001303760"/>
    </source>
</evidence>
<name>A0AAN7C0S1_9PEZI</name>
<gene>
    <name evidence="1" type="ORF">C8A03DRAFT_19759</name>
</gene>
<reference evidence="1" key="2">
    <citation type="submission" date="2023-05" db="EMBL/GenBank/DDBJ databases">
        <authorList>
            <consortium name="Lawrence Berkeley National Laboratory"/>
            <person name="Steindorff A."/>
            <person name="Hensen N."/>
            <person name="Bonometti L."/>
            <person name="Westerberg I."/>
            <person name="Brannstrom I.O."/>
            <person name="Guillou S."/>
            <person name="Cros-Aarteil S."/>
            <person name="Calhoun S."/>
            <person name="Haridas S."/>
            <person name="Kuo A."/>
            <person name="Mondo S."/>
            <person name="Pangilinan J."/>
            <person name="Riley R."/>
            <person name="Labutti K."/>
            <person name="Andreopoulos B."/>
            <person name="Lipzen A."/>
            <person name="Chen C."/>
            <person name="Yanf M."/>
            <person name="Daum C."/>
            <person name="Ng V."/>
            <person name="Clum A."/>
            <person name="Ohm R."/>
            <person name="Martin F."/>
            <person name="Silar P."/>
            <person name="Natvig D."/>
            <person name="Lalanne C."/>
            <person name="Gautier V."/>
            <person name="Ament-Velasquez S.L."/>
            <person name="Kruys A."/>
            <person name="Hutchinson M.I."/>
            <person name="Powell A.J."/>
            <person name="Barry K."/>
            <person name="Miller A.N."/>
            <person name="Grigoriev I.V."/>
            <person name="Debuchy R."/>
            <person name="Gladieux P."/>
            <person name="Thoren M.H."/>
            <person name="Johannesson H."/>
        </authorList>
    </citation>
    <scope>NUCLEOTIDE SEQUENCE</scope>
    <source>
        <strain evidence="1">CBS 532.94</strain>
    </source>
</reference>
<accession>A0AAN7C0S1</accession>
<dbReference type="EMBL" id="MU860672">
    <property type="protein sequence ID" value="KAK4233095.1"/>
    <property type="molecule type" value="Genomic_DNA"/>
</dbReference>
<protein>
    <submittedName>
        <fullName evidence="1">Uncharacterized protein</fullName>
    </submittedName>
</protein>
<proteinExistence type="predicted"/>
<feature type="non-terminal residue" evidence="1">
    <location>
        <position position="1"/>
    </location>
</feature>
<evidence type="ECO:0000313" key="1">
    <source>
        <dbReference type="EMBL" id="KAK4233095.1"/>
    </source>
</evidence>
<sequence length="146" mass="16762">LHHSLKGLDILVYQALKRIIDSIKVSYTLDDYKYQESLNPKAGKAQPPYATPTFIRTSIRGPIIKRHKAGDEPYPDPETLEYCEYVGYRRTEGTKAYDHEYVTWLNHSPYKETPRELAVAAMTWGNEPGMGVYYSSAVIIADFRRS</sequence>
<dbReference type="AlphaFoldDB" id="A0AAN7C0S1"/>
<comment type="caution">
    <text evidence="1">The sequence shown here is derived from an EMBL/GenBank/DDBJ whole genome shotgun (WGS) entry which is preliminary data.</text>
</comment>
<keyword evidence="2" id="KW-1185">Reference proteome</keyword>
<reference evidence="1" key="1">
    <citation type="journal article" date="2023" name="Mol. Phylogenet. Evol.">
        <title>Genome-scale phylogeny and comparative genomics of the fungal order Sordariales.</title>
        <authorList>
            <person name="Hensen N."/>
            <person name="Bonometti L."/>
            <person name="Westerberg I."/>
            <person name="Brannstrom I.O."/>
            <person name="Guillou S."/>
            <person name="Cros-Aarteil S."/>
            <person name="Calhoun S."/>
            <person name="Haridas S."/>
            <person name="Kuo A."/>
            <person name="Mondo S."/>
            <person name="Pangilinan J."/>
            <person name="Riley R."/>
            <person name="LaButti K."/>
            <person name="Andreopoulos B."/>
            <person name="Lipzen A."/>
            <person name="Chen C."/>
            <person name="Yan M."/>
            <person name="Daum C."/>
            <person name="Ng V."/>
            <person name="Clum A."/>
            <person name="Steindorff A."/>
            <person name="Ohm R.A."/>
            <person name="Martin F."/>
            <person name="Silar P."/>
            <person name="Natvig D.O."/>
            <person name="Lalanne C."/>
            <person name="Gautier V."/>
            <person name="Ament-Velasquez S.L."/>
            <person name="Kruys A."/>
            <person name="Hutchinson M.I."/>
            <person name="Powell A.J."/>
            <person name="Barry K."/>
            <person name="Miller A.N."/>
            <person name="Grigoriev I.V."/>
            <person name="Debuchy R."/>
            <person name="Gladieux P."/>
            <person name="Hiltunen Thoren M."/>
            <person name="Johannesson H."/>
        </authorList>
    </citation>
    <scope>NUCLEOTIDE SEQUENCE</scope>
    <source>
        <strain evidence="1">CBS 532.94</strain>
    </source>
</reference>